<reference evidence="2 3" key="1">
    <citation type="submission" date="2024-04" db="EMBL/GenBank/DDBJ databases">
        <authorList>
            <person name="Fracassetti M."/>
        </authorList>
    </citation>
    <scope>NUCLEOTIDE SEQUENCE [LARGE SCALE GENOMIC DNA]</scope>
</reference>
<accession>A0AAV2DUY1</accession>
<proteinExistence type="predicted"/>
<dbReference type="EMBL" id="OZ034816">
    <property type="protein sequence ID" value="CAL1377334.1"/>
    <property type="molecule type" value="Genomic_DNA"/>
</dbReference>
<protein>
    <submittedName>
        <fullName evidence="2">Uncharacterized protein</fullName>
    </submittedName>
</protein>
<evidence type="ECO:0000256" key="1">
    <source>
        <dbReference type="SAM" id="MobiDB-lite"/>
    </source>
</evidence>
<name>A0AAV2DUY1_9ROSI</name>
<feature type="region of interest" description="Disordered" evidence="1">
    <location>
        <begin position="1"/>
        <end position="22"/>
    </location>
</feature>
<keyword evidence="3" id="KW-1185">Reference proteome</keyword>
<dbReference type="AlphaFoldDB" id="A0AAV2DUY1"/>
<dbReference type="Pfam" id="PF07893">
    <property type="entry name" value="DUF1668"/>
    <property type="match status" value="1"/>
</dbReference>
<dbReference type="InterPro" id="IPR011043">
    <property type="entry name" value="Gal_Oxase/kelch_b-propeller"/>
</dbReference>
<evidence type="ECO:0000313" key="2">
    <source>
        <dbReference type="EMBL" id="CAL1377334.1"/>
    </source>
</evidence>
<dbReference type="InterPro" id="IPR015915">
    <property type="entry name" value="Kelch-typ_b-propeller"/>
</dbReference>
<dbReference type="SUPFAM" id="SSF50965">
    <property type="entry name" value="Galactose oxidase, central domain"/>
    <property type="match status" value="1"/>
</dbReference>
<dbReference type="Proteomes" id="UP001497516">
    <property type="component" value="Chromosome 3"/>
</dbReference>
<dbReference type="Gene3D" id="2.120.10.80">
    <property type="entry name" value="Kelch-type beta propeller"/>
    <property type="match status" value="1"/>
</dbReference>
<sequence>MGRGRKNKKADRKKLPVALGDDDDQDCFPEKKIDDQNWRGKNFYLRCLRTARIWGIEAFKLIDGNQFDGKVADRFGEFEYLLPTVVCDWDYFKHKFPLEMGVFTFDGKAYMVGGETTGDLRPEFLSENMHPWEKWVEPSDKVYEFLNPPDFTLHELPAYLRLPSPMPSPIVAKIDGSVYVLYGDHCYNKAAMPSDSTHCFVVLEKDDGRPIDQCRWRPLPTPPFYQKGTPDYSRCSGCYKFKLGVIGHKLYVSAGTRGYAFDALTGEWELEEFGYPLGSESLSSMLKLKVDVGCGQKLQKDCFVVVGAECFEGEIEDAGAFVALVDCKTGYELHKQLLPEAYDVRLPVSAFQVIELQEEHDDDRQLSSTFCLVYTTGNQLVGLTVLRFSLPPASASSLPLTVATKASKKASKQKVATSSMNGKAGGGIHLNVEVLEKRLYIDSDPSFYPADFHAFFL</sequence>
<organism evidence="2 3">
    <name type="scientific">Linum trigynum</name>
    <dbReference type="NCBI Taxonomy" id="586398"/>
    <lineage>
        <taxon>Eukaryota</taxon>
        <taxon>Viridiplantae</taxon>
        <taxon>Streptophyta</taxon>
        <taxon>Embryophyta</taxon>
        <taxon>Tracheophyta</taxon>
        <taxon>Spermatophyta</taxon>
        <taxon>Magnoliopsida</taxon>
        <taxon>eudicotyledons</taxon>
        <taxon>Gunneridae</taxon>
        <taxon>Pentapetalae</taxon>
        <taxon>rosids</taxon>
        <taxon>fabids</taxon>
        <taxon>Malpighiales</taxon>
        <taxon>Linaceae</taxon>
        <taxon>Linum</taxon>
    </lineage>
</organism>
<evidence type="ECO:0000313" key="3">
    <source>
        <dbReference type="Proteomes" id="UP001497516"/>
    </source>
</evidence>
<feature type="compositionally biased region" description="Basic residues" evidence="1">
    <location>
        <begin position="1"/>
        <end position="12"/>
    </location>
</feature>
<gene>
    <name evidence="2" type="ORF">LTRI10_LOCUS18992</name>
</gene>
<dbReference type="InterPro" id="IPR012871">
    <property type="entry name" value="DUF1668_ORYSA"/>
</dbReference>